<protein>
    <submittedName>
        <fullName evidence="1">Uncharacterized protein</fullName>
    </submittedName>
</protein>
<evidence type="ECO:0000313" key="2">
    <source>
        <dbReference type="Proteomes" id="UP000199354"/>
    </source>
</evidence>
<keyword evidence="2" id="KW-1185">Reference proteome</keyword>
<sequence>MFNNAYFKFNFRKRLLTAGKLITLVSSKLNVCFSRRKFYLGRENSVRWHREFAYRRHVSSNYEKNETMRTYLIFILFAISNTIYSQTSPHENFQGKWIKGKTGYEIRENCIVVLSKERNWKSSNKEHQIFYFIGEPYISNEDTFKCWIANTFIQSTVHTDRPESKEPMKEYKVIELKLKKDGKLVLNYTTSQFALLSQLVDNNVPEVIKEDFDDHGFMEYRFKLEKLREQ</sequence>
<dbReference type="Proteomes" id="UP000199354">
    <property type="component" value="Unassembled WGS sequence"/>
</dbReference>
<reference evidence="1 2" key="1">
    <citation type="submission" date="2016-10" db="EMBL/GenBank/DDBJ databases">
        <authorList>
            <person name="de Groot N.N."/>
        </authorList>
    </citation>
    <scope>NUCLEOTIDE SEQUENCE [LARGE SCALE GENOMIC DNA]</scope>
    <source>
        <strain evidence="1 2">CGMCC 1.7031</strain>
    </source>
</reference>
<dbReference type="EMBL" id="FMVF01000065">
    <property type="protein sequence ID" value="SCZ01864.1"/>
    <property type="molecule type" value="Genomic_DNA"/>
</dbReference>
<evidence type="ECO:0000313" key="1">
    <source>
        <dbReference type="EMBL" id="SCZ01864.1"/>
    </source>
</evidence>
<name>A0A1G5KNE8_9FLAO</name>
<gene>
    <name evidence="1" type="ORF">SAMN02927903_03390</name>
</gene>
<organism evidence="1 2">
    <name type="scientific">Flavobacterium caeni</name>
    <dbReference type="NCBI Taxonomy" id="490189"/>
    <lineage>
        <taxon>Bacteria</taxon>
        <taxon>Pseudomonadati</taxon>
        <taxon>Bacteroidota</taxon>
        <taxon>Flavobacteriia</taxon>
        <taxon>Flavobacteriales</taxon>
        <taxon>Flavobacteriaceae</taxon>
        <taxon>Flavobacterium</taxon>
    </lineage>
</organism>
<dbReference type="AlphaFoldDB" id="A0A1G5KNE8"/>
<proteinExistence type="predicted"/>
<accession>A0A1G5KNE8</accession>